<dbReference type="Pfam" id="PF09643">
    <property type="entry name" value="YopX"/>
    <property type="match status" value="1"/>
</dbReference>
<name>A0A6H1ZWI6_9ZZZZ</name>
<dbReference type="Gene3D" id="2.30.30.290">
    <property type="entry name" value="YopX-like domains"/>
    <property type="match status" value="1"/>
</dbReference>
<evidence type="ECO:0000313" key="2">
    <source>
        <dbReference type="EMBL" id="QJA52293.1"/>
    </source>
</evidence>
<dbReference type="NCBIfam" id="TIGR01671">
    <property type="entry name" value="phage_TIGR01671"/>
    <property type="match status" value="1"/>
</dbReference>
<protein>
    <submittedName>
        <fullName evidence="2">Putative YopX protein</fullName>
    </submittedName>
</protein>
<dbReference type="SUPFAM" id="SSF159006">
    <property type="entry name" value="YopX-like"/>
    <property type="match status" value="1"/>
</dbReference>
<evidence type="ECO:0000313" key="3">
    <source>
        <dbReference type="EMBL" id="QJA60388.1"/>
    </source>
</evidence>
<dbReference type="InterPro" id="IPR023385">
    <property type="entry name" value="YopX-like_C"/>
</dbReference>
<feature type="domain" description="YopX protein" evidence="1">
    <location>
        <begin position="43"/>
        <end position="137"/>
    </location>
</feature>
<evidence type="ECO:0000259" key="1">
    <source>
        <dbReference type="Pfam" id="PF09643"/>
    </source>
</evidence>
<dbReference type="InterPro" id="IPR010024">
    <property type="entry name" value="CHP16711"/>
</dbReference>
<proteinExistence type="predicted"/>
<dbReference type="EMBL" id="MT145090">
    <property type="protein sequence ID" value="QJI03463.1"/>
    <property type="molecule type" value="Genomic_DNA"/>
</dbReference>
<evidence type="ECO:0000313" key="5">
    <source>
        <dbReference type="EMBL" id="QJI03463.1"/>
    </source>
</evidence>
<accession>A0A6H1ZWI6</accession>
<dbReference type="EMBL" id="MT141407">
    <property type="protein sequence ID" value="QJA60388.1"/>
    <property type="molecule type" value="Genomic_DNA"/>
</dbReference>
<gene>
    <name evidence="4" type="ORF">MM415A01647_0017</name>
    <name evidence="3" type="ORF">MM415B01121_0006</name>
    <name evidence="2" type="ORF">TM448A02593_0007</name>
    <name evidence="5" type="ORF">TM448B04546_0007</name>
</gene>
<reference evidence="2" key="1">
    <citation type="submission" date="2020-03" db="EMBL/GenBank/DDBJ databases">
        <title>The deep terrestrial virosphere.</title>
        <authorList>
            <person name="Holmfeldt K."/>
            <person name="Nilsson E."/>
            <person name="Simone D."/>
            <person name="Lopez-Fernandez M."/>
            <person name="Wu X."/>
            <person name="de Brujin I."/>
            <person name="Lundin D."/>
            <person name="Andersson A."/>
            <person name="Bertilsson S."/>
            <person name="Dopson M."/>
        </authorList>
    </citation>
    <scope>NUCLEOTIDE SEQUENCE</scope>
    <source>
        <strain evidence="4">MM415A01647</strain>
        <strain evidence="3">MM415B01121</strain>
        <strain evidence="2">TM448A02593</strain>
        <strain evidence="5">TM448B04546</strain>
    </source>
</reference>
<sequence>MGELKFRITYQHSETGRITQRFMELGEPIPHLGIDWQVVGKDQFIGLKDRDGKEIFEGDIVKVGYFALNDTVKFGSTPWKNLPVDIKEDDITTETARHEIIFNYNFLATLERVIKENPDCIGIEVIRNIYENADLLETP</sequence>
<organism evidence="2">
    <name type="scientific">viral metagenome</name>
    <dbReference type="NCBI Taxonomy" id="1070528"/>
    <lineage>
        <taxon>unclassified sequences</taxon>
        <taxon>metagenomes</taxon>
        <taxon>organismal metagenomes</taxon>
    </lineage>
</organism>
<dbReference type="EMBL" id="MT144328">
    <property type="protein sequence ID" value="QJA52293.1"/>
    <property type="molecule type" value="Genomic_DNA"/>
</dbReference>
<dbReference type="AlphaFoldDB" id="A0A6H1ZWI6"/>
<evidence type="ECO:0000313" key="4">
    <source>
        <dbReference type="EMBL" id="QJA75960.1"/>
    </source>
</evidence>
<dbReference type="InterPro" id="IPR019096">
    <property type="entry name" value="YopX_protein"/>
</dbReference>
<dbReference type="EMBL" id="MT142195">
    <property type="protein sequence ID" value="QJA75960.1"/>
    <property type="molecule type" value="Genomic_DNA"/>
</dbReference>